<evidence type="ECO:0000313" key="1">
    <source>
        <dbReference type="EMBL" id="ORA21152.1"/>
    </source>
</evidence>
<reference evidence="1 2" key="1">
    <citation type="submission" date="2017-02" db="EMBL/GenBank/DDBJ databases">
        <title>The new phylogeny of genus Mycobacterium.</title>
        <authorList>
            <person name="Tortoli E."/>
            <person name="Trovato A."/>
            <person name="Cirillo D.M."/>
        </authorList>
    </citation>
    <scope>NUCLEOTIDE SEQUENCE [LARGE SCALE GENOMIC DNA]</scope>
    <source>
        <strain evidence="1 2">DSM 45057</strain>
    </source>
</reference>
<comment type="caution">
    <text evidence="1">The sequence shown here is derived from an EMBL/GenBank/DDBJ whole genome shotgun (WGS) entry which is preliminary data.</text>
</comment>
<organism evidence="1 2">
    <name type="scientific">Mycobacterium angelicum</name>
    <dbReference type="NCBI Taxonomy" id="470074"/>
    <lineage>
        <taxon>Bacteria</taxon>
        <taxon>Bacillati</taxon>
        <taxon>Actinomycetota</taxon>
        <taxon>Actinomycetes</taxon>
        <taxon>Mycobacteriales</taxon>
        <taxon>Mycobacteriaceae</taxon>
        <taxon>Mycobacterium</taxon>
    </lineage>
</organism>
<dbReference type="Proteomes" id="UP000192284">
    <property type="component" value="Unassembled WGS sequence"/>
</dbReference>
<protein>
    <submittedName>
        <fullName evidence="1">Uncharacterized protein</fullName>
    </submittedName>
</protein>
<gene>
    <name evidence="1" type="ORF">BST12_13570</name>
</gene>
<evidence type="ECO:0000313" key="2">
    <source>
        <dbReference type="Proteomes" id="UP000192284"/>
    </source>
</evidence>
<sequence>MAPAGGGALAASPLHGTAFAGGARLIGMRSPSAAADASDTDTIRGIADMSHLSGGQGAIFDVRCWLM</sequence>
<proteinExistence type="predicted"/>
<dbReference type="EMBL" id="MVHE01000018">
    <property type="protein sequence ID" value="ORA21152.1"/>
    <property type="molecule type" value="Genomic_DNA"/>
</dbReference>
<accession>A0A1W9ZTP5</accession>
<name>A0A1W9ZTP5_MYCAN</name>
<dbReference type="AlphaFoldDB" id="A0A1W9ZTP5"/>
<keyword evidence="2" id="KW-1185">Reference proteome</keyword>